<evidence type="ECO:0000259" key="2">
    <source>
        <dbReference type="PROSITE" id="PS51278"/>
    </source>
</evidence>
<dbReference type="EMBL" id="QKOF01000005">
    <property type="protein sequence ID" value="MBE2899963.1"/>
    <property type="molecule type" value="Genomic_DNA"/>
</dbReference>
<comment type="caution">
    <text evidence="3">The sequence shown here is derived from an EMBL/GenBank/DDBJ whole genome shotgun (WGS) entry which is preliminary data.</text>
</comment>
<evidence type="ECO:0000313" key="3">
    <source>
        <dbReference type="EMBL" id="MBE2899963.1"/>
    </source>
</evidence>
<accession>A0A842YPV2</accession>
<dbReference type="CDD" id="cd01908">
    <property type="entry name" value="YafJ"/>
    <property type="match status" value="1"/>
</dbReference>
<sequence length="163" mass="18698">MTAKSRLSTGMGVNVLCELLGMCFNQEVQPSFSLRGFRMRSERNPHGWGLAFYPDKSVQVYKEPVKSRKSLMAEIMEGYNLIRSSIIMSHVRYTSKGTVAQRNTHPFQREWDGREYVFAHNGTLNAEFNLEDGRYRPVGETDSEMAFCHIMNQISENGDYIQG</sequence>
<dbReference type="AlphaFoldDB" id="A0A842YPV2"/>
<protein>
    <recommendedName>
        <fullName evidence="2">Glutamine amidotransferase type-2 domain-containing protein</fullName>
    </recommendedName>
</protein>
<gene>
    <name evidence="3" type="ORF">DNK57_03905</name>
</gene>
<dbReference type="Proteomes" id="UP000646659">
    <property type="component" value="Unassembled WGS sequence"/>
</dbReference>
<feature type="domain" description="Glutamine amidotransferase type-2" evidence="2">
    <location>
        <begin position="17"/>
        <end position="163"/>
    </location>
</feature>
<proteinExistence type="predicted"/>
<dbReference type="Gene3D" id="3.60.20.10">
    <property type="entry name" value="Glutamine Phosphoribosylpyrophosphate, subunit 1, domain 1"/>
    <property type="match status" value="1"/>
</dbReference>
<dbReference type="InterPro" id="IPR017932">
    <property type="entry name" value="GATase_2_dom"/>
</dbReference>
<dbReference type="OrthoDB" id="80838at2157"/>
<reference evidence="3" key="1">
    <citation type="submission" date="2018-06" db="EMBL/GenBank/DDBJ databases">
        <title>Draft genome sequence of Methanothermobacter thermautotrophicus Strain WHS, a thermophilic, hydrogenotrophic methanogen isolated from Washburn Hot Springs in Yellowstone National Park, USA.</title>
        <authorList>
            <person name="Mckay L.J."/>
            <person name="Klingelsmith K."/>
            <person name="Inskeep W.P."/>
            <person name="Fields M.W."/>
        </authorList>
    </citation>
    <scope>NUCLEOTIDE SEQUENCE</scope>
    <source>
        <strain evidence="3">WHS</strain>
    </source>
</reference>
<name>A0A842YPV2_METTF</name>
<dbReference type="PANTHER" id="PTHR42824">
    <property type="entry name" value="GLUTAMINE AMIDOTRANSFERASE"/>
    <property type="match status" value="1"/>
</dbReference>
<dbReference type="InterPro" id="IPR026869">
    <property type="entry name" value="EgtC-like"/>
</dbReference>
<evidence type="ECO:0000313" key="4">
    <source>
        <dbReference type="Proteomes" id="UP000646659"/>
    </source>
</evidence>
<dbReference type="Pfam" id="PF13230">
    <property type="entry name" value="GATase_4"/>
    <property type="match status" value="1"/>
</dbReference>
<organism evidence="3 4">
    <name type="scientific">Methanothermobacter thermautotrophicus</name>
    <name type="common">Methanobacterium thermoformicicum</name>
    <dbReference type="NCBI Taxonomy" id="145262"/>
    <lineage>
        <taxon>Archaea</taxon>
        <taxon>Methanobacteriati</taxon>
        <taxon>Methanobacteriota</taxon>
        <taxon>Methanomada group</taxon>
        <taxon>Methanobacteria</taxon>
        <taxon>Methanobacteriales</taxon>
        <taxon>Methanobacteriaceae</taxon>
        <taxon>Methanothermobacter</taxon>
    </lineage>
</organism>
<evidence type="ECO:0000256" key="1">
    <source>
        <dbReference type="ARBA" id="ARBA00022962"/>
    </source>
</evidence>
<dbReference type="PANTHER" id="PTHR42824:SF1">
    <property type="entry name" value="GLUTAMINE AMIDOTRANSFERASE YAFJ-RELATED"/>
    <property type="match status" value="1"/>
</dbReference>
<dbReference type="SUPFAM" id="SSF56235">
    <property type="entry name" value="N-terminal nucleophile aminohydrolases (Ntn hydrolases)"/>
    <property type="match status" value="1"/>
</dbReference>
<dbReference type="InterPro" id="IPR029055">
    <property type="entry name" value="Ntn_hydrolases_N"/>
</dbReference>
<keyword evidence="1" id="KW-0315">Glutamine amidotransferase</keyword>
<dbReference type="PROSITE" id="PS51278">
    <property type="entry name" value="GATASE_TYPE_2"/>
    <property type="match status" value="1"/>
</dbReference>